<proteinExistence type="predicted"/>
<protein>
    <submittedName>
        <fullName evidence="1">Uncharacterized protein</fullName>
    </submittedName>
</protein>
<name>A0A0E9WX91_ANGAN</name>
<dbReference type="EMBL" id="GBXM01014372">
    <property type="protein sequence ID" value="JAH94205.1"/>
    <property type="molecule type" value="Transcribed_RNA"/>
</dbReference>
<sequence length="77" mass="8809">MYTPKNTVSECYTKPNVKCRGDLFKNRPRLGPEWQSGSCSCDNFHAEVLWGRGMTLMNELGRPGQNNRRTIHSTFTS</sequence>
<reference evidence="1" key="1">
    <citation type="submission" date="2014-11" db="EMBL/GenBank/DDBJ databases">
        <authorList>
            <person name="Amaro Gonzalez C."/>
        </authorList>
    </citation>
    <scope>NUCLEOTIDE SEQUENCE</scope>
</reference>
<evidence type="ECO:0000313" key="1">
    <source>
        <dbReference type="EMBL" id="JAH94205.1"/>
    </source>
</evidence>
<dbReference type="AlphaFoldDB" id="A0A0E9WX91"/>
<organism evidence="1">
    <name type="scientific">Anguilla anguilla</name>
    <name type="common">European freshwater eel</name>
    <name type="synonym">Muraena anguilla</name>
    <dbReference type="NCBI Taxonomy" id="7936"/>
    <lineage>
        <taxon>Eukaryota</taxon>
        <taxon>Metazoa</taxon>
        <taxon>Chordata</taxon>
        <taxon>Craniata</taxon>
        <taxon>Vertebrata</taxon>
        <taxon>Euteleostomi</taxon>
        <taxon>Actinopterygii</taxon>
        <taxon>Neopterygii</taxon>
        <taxon>Teleostei</taxon>
        <taxon>Anguilliformes</taxon>
        <taxon>Anguillidae</taxon>
        <taxon>Anguilla</taxon>
    </lineage>
</organism>
<reference evidence="1" key="2">
    <citation type="journal article" date="2015" name="Fish Shellfish Immunol.">
        <title>Early steps in the European eel (Anguilla anguilla)-Vibrio vulnificus interaction in the gills: Role of the RtxA13 toxin.</title>
        <authorList>
            <person name="Callol A."/>
            <person name="Pajuelo D."/>
            <person name="Ebbesson L."/>
            <person name="Teles M."/>
            <person name="MacKenzie S."/>
            <person name="Amaro C."/>
        </authorList>
    </citation>
    <scope>NUCLEOTIDE SEQUENCE</scope>
</reference>
<accession>A0A0E9WX91</accession>